<dbReference type="InterPro" id="IPR007059">
    <property type="entry name" value="DmsC"/>
</dbReference>
<keyword evidence="1" id="KW-0812">Transmembrane</keyword>
<dbReference type="PANTHER" id="PTHR38095:SF1">
    <property type="entry name" value="ANAEROBIC DIMETHYL SULFOXIDE REDUCTASE CHAIN YNFH"/>
    <property type="match status" value="1"/>
</dbReference>
<feature type="transmembrane region" description="Helical" evidence="1">
    <location>
        <begin position="282"/>
        <end position="301"/>
    </location>
</feature>
<keyword evidence="1" id="KW-0472">Membrane</keyword>
<dbReference type="AlphaFoldDB" id="E6PPU3"/>
<dbReference type="PROSITE" id="PS51257">
    <property type="entry name" value="PROKAR_LIPOPROTEIN"/>
    <property type="match status" value="1"/>
</dbReference>
<gene>
    <name evidence="2" type="ORF">CARN2_1578</name>
</gene>
<keyword evidence="1" id="KW-1133">Transmembrane helix</keyword>
<dbReference type="GO" id="GO:0005886">
    <property type="term" value="C:plasma membrane"/>
    <property type="evidence" value="ECO:0007669"/>
    <property type="project" value="TreeGrafter"/>
</dbReference>
<comment type="caution">
    <text evidence="2">The sequence shown here is derived from an EMBL/GenBank/DDBJ whole genome shotgun (WGS) entry which is preliminary data.</text>
</comment>
<dbReference type="GO" id="GO:0009390">
    <property type="term" value="C:dimethyl sulfoxide reductase complex"/>
    <property type="evidence" value="ECO:0007669"/>
    <property type="project" value="TreeGrafter"/>
</dbReference>
<feature type="transmembrane region" description="Helical" evidence="1">
    <location>
        <begin position="256"/>
        <end position="276"/>
    </location>
</feature>
<reference evidence="2" key="1">
    <citation type="submission" date="2009-10" db="EMBL/GenBank/DDBJ databases">
        <title>Diversity of trophic interactions inside an arsenic-rich microbial ecosystem.</title>
        <authorList>
            <person name="Bertin P.N."/>
            <person name="Heinrich-Salmeron A."/>
            <person name="Pelletier E."/>
            <person name="Goulhen-Chollet F."/>
            <person name="Arsene-Ploetze F."/>
            <person name="Gallien S."/>
            <person name="Calteau A."/>
            <person name="Vallenet D."/>
            <person name="Casiot C."/>
            <person name="Chane-Woon-Ming B."/>
            <person name="Giloteaux L."/>
            <person name="Barakat M."/>
            <person name="Bonnefoy V."/>
            <person name="Bruneel O."/>
            <person name="Chandler M."/>
            <person name="Cleiss J."/>
            <person name="Duran R."/>
            <person name="Elbaz-Poulichet F."/>
            <person name="Fonknechten N."/>
            <person name="Lauga B."/>
            <person name="Mornico D."/>
            <person name="Ortet P."/>
            <person name="Schaeffer C."/>
            <person name="Siguier P."/>
            <person name="Alexander Thil Smith A."/>
            <person name="Van Dorsselaer A."/>
            <person name="Weissenbach J."/>
            <person name="Medigue C."/>
            <person name="Le Paslier D."/>
        </authorList>
    </citation>
    <scope>NUCLEOTIDE SEQUENCE</scope>
</reference>
<name>E6PPU3_9ZZZZ</name>
<feature type="transmembrane region" description="Helical" evidence="1">
    <location>
        <begin position="154"/>
        <end position="176"/>
    </location>
</feature>
<feature type="transmembrane region" description="Helical" evidence="1">
    <location>
        <begin position="92"/>
        <end position="112"/>
    </location>
</feature>
<organism evidence="2">
    <name type="scientific">mine drainage metagenome</name>
    <dbReference type="NCBI Taxonomy" id="410659"/>
    <lineage>
        <taxon>unclassified sequences</taxon>
        <taxon>metagenomes</taxon>
        <taxon>ecological metagenomes</taxon>
    </lineage>
</organism>
<feature type="transmembrane region" description="Helical" evidence="1">
    <location>
        <begin position="182"/>
        <end position="203"/>
    </location>
</feature>
<feature type="transmembrane region" description="Helical" evidence="1">
    <location>
        <begin position="118"/>
        <end position="142"/>
    </location>
</feature>
<proteinExistence type="predicted"/>
<protein>
    <submittedName>
        <fullName evidence="2">Membrane protein</fullName>
    </submittedName>
</protein>
<evidence type="ECO:0000256" key="1">
    <source>
        <dbReference type="SAM" id="Phobius"/>
    </source>
</evidence>
<dbReference type="Pfam" id="PF04976">
    <property type="entry name" value="DmsC"/>
    <property type="match status" value="1"/>
</dbReference>
<sequence>MSMRPAWSVLFLTTWIGCAQGLAVALTLVALGAFGGLSVAHGAAQGVAQLALLIVLLLGAGGLAASFLHLGRPERAWRAAAMWRTSWLSREVIALPAFLGVAALCWAALRWGGTLPQVLAFLLLALAAAVLWVCTAMIYAGVRFIREWATSWTLVNFVLMGLASGFILAALLFAWHGLPARGLAASALALTLAAALARTALFLRNARLQPAGSLATAIGVRSGDIRQISRGFTAGSFNLHEFTHGASAKRVAAVQMGFAVLGFGLPLALLGAAAGAAQPTAWLLAAWLLHMAGLVLERWWFFAQVQHPQNRYYAAAH</sequence>
<evidence type="ECO:0000313" key="2">
    <source>
        <dbReference type="EMBL" id="CBH96947.1"/>
    </source>
</evidence>
<feature type="transmembrane region" description="Helical" evidence="1">
    <location>
        <begin position="47"/>
        <end position="71"/>
    </location>
</feature>
<dbReference type="PANTHER" id="PTHR38095">
    <property type="entry name" value="ANAEROBIC DIMETHYL SULFOXIDE REDUCTASE CHAIN YNFH"/>
    <property type="match status" value="1"/>
</dbReference>
<dbReference type="GO" id="GO:0009389">
    <property type="term" value="F:dimethyl sulfoxide reductase activity"/>
    <property type="evidence" value="ECO:0007669"/>
    <property type="project" value="TreeGrafter"/>
</dbReference>
<accession>E6PPU3</accession>
<dbReference type="GO" id="GO:0019645">
    <property type="term" value="P:anaerobic electron transport chain"/>
    <property type="evidence" value="ECO:0007669"/>
    <property type="project" value="InterPro"/>
</dbReference>
<dbReference type="EMBL" id="CABM01000037">
    <property type="protein sequence ID" value="CBH96947.1"/>
    <property type="molecule type" value="Genomic_DNA"/>
</dbReference>